<dbReference type="EMBL" id="CAJVCH010193582">
    <property type="protein sequence ID" value="CAG7730397.1"/>
    <property type="molecule type" value="Genomic_DNA"/>
</dbReference>
<gene>
    <name evidence="1" type="ORF">AFUS01_LOCUS19045</name>
</gene>
<sequence>NSGDTLSI</sequence>
<keyword evidence="2" id="KW-1185">Reference proteome</keyword>
<reference evidence="1" key="1">
    <citation type="submission" date="2021-06" db="EMBL/GenBank/DDBJ databases">
        <authorList>
            <person name="Hodson N. C."/>
            <person name="Mongue J. A."/>
            <person name="Jaron S. K."/>
        </authorList>
    </citation>
    <scope>NUCLEOTIDE SEQUENCE</scope>
</reference>
<accession>A0A8J2P8S8</accession>
<organism evidence="1 2">
    <name type="scientific">Allacma fusca</name>
    <dbReference type="NCBI Taxonomy" id="39272"/>
    <lineage>
        <taxon>Eukaryota</taxon>
        <taxon>Metazoa</taxon>
        <taxon>Ecdysozoa</taxon>
        <taxon>Arthropoda</taxon>
        <taxon>Hexapoda</taxon>
        <taxon>Collembola</taxon>
        <taxon>Symphypleona</taxon>
        <taxon>Sminthuridae</taxon>
        <taxon>Allacma</taxon>
    </lineage>
</organism>
<feature type="non-terminal residue" evidence="1">
    <location>
        <position position="8"/>
    </location>
</feature>
<evidence type="ECO:0000313" key="1">
    <source>
        <dbReference type="EMBL" id="CAG7730397.1"/>
    </source>
</evidence>
<name>A0A8J2P8S8_9HEXA</name>
<protein>
    <submittedName>
        <fullName evidence="1">Uncharacterized protein</fullName>
    </submittedName>
</protein>
<proteinExistence type="predicted"/>
<dbReference type="Proteomes" id="UP000708208">
    <property type="component" value="Unassembled WGS sequence"/>
</dbReference>
<comment type="caution">
    <text evidence="1">The sequence shown here is derived from an EMBL/GenBank/DDBJ whole genome shotgun (WGS) entry which is preliminary data.</text>
</comment>
<evidence type="ECO:0000313" key="2">
    <source>
        <dbReference type="Proteomes" id="UP000708208"/>
    </source>
</evidence>